<dbReference type="GO" id="GO:0046872">
    <property type="term" value="F:metal ion binding"/>
    <property type="evidence" value="ECO:0007669"/>
    <property type="project" value="UniProtKB-KW"/>
</dbReference>
<sequence length="2132" mass="243545">MNQSYHIIANPMQNNKSFPGDMFDVHNDQYIETPWSIIESYFKGQHLDRLVRHQLESYNNFVGYQIIKTIEMFNPVHIASEQDYDHKSGKHALEIFITFENFNMYRPQIHENNGATSLMFPQVSRLRNFTYASAMTVDINIKFVVRNGENLENTQTFYKTLPKIHIGKMPIMIKSNICVLTQYKHVSDNNTGECKFDAGGYFIINGSEKTVLGQERAAENRVYCFNIAKNNTKYNWSAEIKSVPDFKCISPKQINLYLSSKNNGFGNPIYVQLPRVKQPIPLFIVFRSLGVISDLDVCKKVVLDINSDKYKEILNGLQASIIDANTMLTQEECVRYITTYAMYTPINMDKETGIKKKHEFTLDILSNDLFPHCSTPTQKIMFLGYMTFRLLEASLEWTKQDDRDSYINKRIDLTGTLLNNLFRNYFNKLVKDMEKQVIKEINTGSWKSTDDYQRIINETNIYKIIKSTTIENGIKRALSTGDFGIKHVSSNKVGVAQVLNRLTYVASLSHARRISTPTDKSGKLIPPRKLHNTTWGFLCPAECFDPETQILMWDGSSKRAGDIVVGDVLVDDNGNPTSVRSTCSGFKNMYDVIPEKENFMKHRVTDNHILTLRIRQHKNILNCNRKGRNYKYSVKFLNRENNKIQERYFASLKEAEDFVNSFDDDDTLDITIENYLKLNKTTKDSLVLFKVEGINWTKKEVSMDPYLLGMWLGDGLSDGTGFALNYKTDHETLAYWEKWAQENGATIKKGERYSFSVASKKNSDAASAGLCNRVEEAPLKKYLRKYNLLKNKHIPKEYLTNDRDTRLKVLAGLIDTDGSVRAEGREIRICQGPANYKIIEDAHKLAISLGFSCSVKVGRSQWTDEKSGEKKFSSYKELTITGHKICEIPTLLPRKKLSQIENKTQILRSKSFMSSKFNLQEVGVGPYVGWQLHDKRGRFCSIDGIILHNTPEGQSVGVVKNLSYMTHVTINSNSMSIYEYIMPHIIDIATLTPEEMSNKTKVFVNGSWIGISNEPLDLYNMLKDKKYRGIINIYTSIIFDYKKNEIRVCNDAGRISRPLLRVKDNNILVRKSIISDLNEGKLTWDDLLTNCKIDDAIIEYIDPEEQSWSLIAVKPNDLINKTNGESIYHYTHCEIHPSTMFGILASCIPFPEHNQSPRNTYQSAQAKQAMGVYMTNYQERMDKTAYVLNYPARPMVDTRVMDMIHINKIPSGSNVVVAIMTHTGYNQEDSLLFNKGSIDRGLFQATIYHTEKDEDKQKINGDEEIRCKPDAAKTKGMKFANYNKVTSKGLIPENVLVENRDVIISKVTPIRENRNDHTKVIKYEDQSRIYRTDEPTYIDKNYIDRNGDGYNFAKVRLRAVRKPVIGDKFSSRSGQKGTIGNIIPEEDMPFTRSGIRPDLILNPHAIPSRMTIAQLKETLMGKVLIELGLFGDGTSFGELDISIVREELLKLGYNSTGDEVMYNGLTGEQIECNVFIGPVFYQRLKHMVTDKAHSRSIGPMVNLTRQPAEGRSRDGGLRFGEMERDCECIGTKISLHNGLSIKIETMKKCGYKVLGFSEKENSIVPETQTAFMYKGERECLQITFEDGKTKICTPEHPVLISNNEWIKAKDLVVGESRVKNSVNYPLMEIEREIEECDGWYLDMEGLSLTTDSEENYLKTLAFSRILGYLVCDGHIPKDNYNASIFLGHMIDVNSVITDLKLFCDIEQTKFKTKNYYCINLPVNFVKEICSLKGILRGRKVNQSATLPEFILDENCPKPIIREFLAGLFGADGHTCVLGMHRGKRDILTSVSYSQSKTIEHIESLDTFMKNIKNLLNKCGIEKITIQNLKQTTHSKKNPDRTKVLQSILHLDIDELVPFSEKIGFRYCCHKSQRLEAGVSYKRLRNEVVRQHNWIVARVDEITNFTVIKKENPNKNVPTKKAILQAVQELKQKEALVHEYAIPSTHDITDHLIKGTSFGKFTSKSFPTAEEYLEKIDALTWFIDEPINVIDSDSEDGIIKTTYGVDRESIGLPTMNLKVIDIRPAGVHKVYDIEVDEVHSFLANGAVSHNCMISHGAARFTRGRMYDASDKYQVYTCKKCGLIAAYNDDVHIHRCRTCDNRTDFAYVEIPYACKLLFQELITMNIAPRVITEN</sequence>
<dbReference type="Gene3D" id="2.40.50.150">
    <property type="match status" value="1"/>
</dbReference>
<dbReference type="EMBL" id="MN740989">
    <property type="protein sequence ID" value="QHU21400.1"/>
    <property type="molecule type" value="Genomic_DNA"/>
</dbReference>
<keyword evidence="3" id="KW-0240">DNA-directed RNA polymerase</keyword>
<keyword evidence="9" id="KW-0651">Protein splicing</keyword>
<evidence type="ECO:0000256" key="5">
    <source>
        <dbReference type="ARBA" id="ARBA00022695"/>
    </source>
</evidence>
<dbReference type="Pfam" id="PF04561">
    <property type="entry name" value="RNA_pol_Rpb2_2"/>
    <property type="match status" value="1"/>
</dbReference>
<dbReference type="InterPro" id="IPR014724">
    <property type="entry name" value="RNA_pol_RPB2_OB-fold"/>
</dbReference>
<evidence type="ECO:0000256" key="2">
    <source>
        <dbReference type="ARBA" id="ARBA00012418"/>
    </source>
</evidence>
<dbReference type="GO" id="GO:0003677">
    <property type="term" value="F:DNA binding"/>
    <property type="evidence" value="ECO:0007669"/>
    <property type="project" value="InterPro"/>
</dbReference>
<evidence type="ECO:0000256" key="9">
    <source>
        <dbReference type="ARBA" id="ARBA00023000"/>
    </source>
</evidence>
<evidence type="ECO:0000256" key="3">
    <source>
        <dbReference type="ARBA" id="ARBA00022478"/>
    </source>
</evidence>
<dbReference type="InterPro" id="IPR036844">
    <property type="entry name" value="Hint_dom_sf"/>
</dbReference>
<dbReference type="PROSITE" id="PS50817">
    <property type="entry name" value="INTEIN_N_TER"/>
    <property type="match status" value="1"/>
</dbReference>
<dbReference type="PROSITE" id="PS50819">
    <property type="entry name" value="INTEIN_ENDONUCLEASE"/>
    <property type="match status" value="2"/>
</dbReference>
<dbReference type="InterPro" id="IPR007121">
    <property type="entry name" value="RNA_pol_bsu_CS"/>
</dbReference>
<dbReference type="InterPro" id="IPR006142">
    <property type="entry name" value="INTEIN"/>
</dbReference>
<dbReference type="InterPro" id="IPR007646">
    <property type="entry name" value="RNA_pol_Rpb2_4"/>
</dbReference>
<keyword evidence="5" id="KW-0548">Nucleotidyltransferase</keyword>
<dbReference type="InterPro" id="IPR015712">
    <property type="entry name" value="DNA-dir_RNA_pol_su2"/>
</dbReference>
<dbReference type="PROSITE" id="PS50818">
    <property type="entry name" value="INTEIN_C_TER"/>
    <property type="match status" value="1"/>
</dbReference>
<dbReference type="GO" id="GO:0006351">
    <property type="term" value="P:DNA-templated transcription"/>
    <property type="evidence" value="ECO:0007669"/>
    <property type="project" value="InterPro"/>
</dbReference>
<evidence type="ECO:0000256" key="7">
    <source>
        <dbReference type="ARBA" id="ARBA00022813"/>
    </source>
</evidence>
<dbReference type="InterPro" id="IPR007642">
    <property type="entry name" value="RNA_pol_Rpb2_2"/>
</dbReference>
<comment type="similarity">
    <text evidence="1">Belongs to the RNA polymerase beta chain family.</text>
</comment>
<dbReference type="NCBIfam" id="TIGR01443">
    <property type="entry name" value="intein_Cterm"/>
    <property type="match status" value="1"/>
</dbReference>
<dbReference type="InterPro" id="IPR007647">
    <property type="entry name" value="RNA_pol_Rpb2_5"/>
</dbReference>
<dbReference type="InterPro" id="IPR004042">
    <property type="entry name" value="Intein_endonuc_central"/>
</dbReference>
<dbReference type="GO" id="GO:0000428">
    <property type="term" value="C:DNA-directed RNA polymerase complex"/>
    <property type="evidence" value="ECO:0007669"/>
    <property type="project" value="UniProtKB-KW"/>
</dbReference>
<evidence type="ECO:0000256" key="8">
    <source>
        <dbReference type="ARBA" id="ARBA00022833"/>
    </source>
</evidence>
<dbReference type="PROSITE" id="PS01166">
    <property type="entry name" value="RNA_POL_BETA"/>
    <property type="match status" value="1"/>
</dbReference>
<dbReference type="Pfam" id="PF04563">
    <property type="entry name" value="RNA_pol_Rpb2_1"/>
    <property type="match status" value="1"/>
</dbReference>
<dbReference type="PRINTS" id="PR00379">
    <property type="entry name" value="INTEIN"/>
</dbReference>
<dbReference type="InterPro" id="IPR003586">
    <property type="entry name" value="Hint_dom_C"/>
</dbReference>
<dbReference type="InterPro" id="IPR007868">
    <property type="entry name" value="Hom_end_hint"/>
</dbReference>
<dbReference type="Gene3D" id="3.90.1110.10">
    <property type="entry name" value="RNA polymerase Rpb2, domain 2"/>
    <property type="match status" value="1"/>
</dbReference>
<feature type="domain" description="DOD-type homing endonuclease" evidence="11">
    <location>
        <begin position="707"/>
        <end position="851"/>
    </location>
</feature>
<organism evidence="12">
    <name type="scientific">viral metagenome</name>
    <dbReference type="NCBI Taxonomy" id="1070528"/>
    <lineage>
        <taxon>unclassified sequences</taxon>
        <taxon>metagenomes</taxon>
        <taxon>organismal metagenomes</taxon>
    </lineage>
</organism>
<dbReference type="Gene3D" id="3.90.1800.10">
    <property type="entry name" value="RNA polymerase alpha subunit dimerisation domain"/>
    <property type="match status" value="1"/>
</dbReference>
<dbReference type="EC" id="2.7.7.6" evidence="2"/>
<dbReference type="GO" id="GO:0032549">
    <property type="term" value="F:ribonucleoside binding"/>
    <property type="evidence" value="ECO:0007669"/>
    <property type="project" value="InterPro"/>
</dbReference>
<evidence type="ECO:0000256" key="6">
    <source>
        <dbReference type="ARBA" id="ARBA00022723"/>
    </source>
</evidence>
<dbReference type="InterPro" id="IPR007641">
    <property type="entry name" value="RNA_pol_Rpb2_7"/>
</dbReference>
<dbReference type="InterPro" id="IPR007644">
    <property type="entry name" value="RNA_pol_bsu_protrusion"/>
</dbReference>
<dbReference type="Gene3D" id="3.90.1100.10">
    <property type="match status" value="1"/>
</dbReference>
<accession>A0A6C0KXJ6</accession>
<name>A0A6C0KXJ6_9ZZZZ</name>
<evidence type="ECO:0000256" key="1">
    <source>
        <dbReference type="ARBA" id="ARBA00006835"/>
    </source>
</evidence>
<dbReference type="GO" id="GO:0016539">
    <property type="term" value="P:intein-mediated protein splicing"/>
    <property type="evidence" value="ECO:0007669"/>
    <property type="project" value="InterPro"/>
</dbReference>
<dbReference type="Gene3D" id="2.170.16.10">
    <property type="entry name" value="Hedgehog/Intein (Hint) domain"/>
    <property type="match status" value="3"/>
</dbReference>
<dbReference type="Pfam" id="PF04560">
    <property type="entry name" value="RNA_pol_Rpb2_7"/>
    <property type="match status" value="1"/>
</dbReference>
<keyword evidence="8" id="KW-0862">Zinc</keyword>
<feature type="domain" description="DOD-type homing endonuclease" evidence="11">
    <location>
        <begin position="1665"/>
        <end position="1820"/>
    </location>
</feature>
<dbReference type="Gene3D" id="3.90.1070.20">
    <property type="match status" value="1"/>
</dbReference>
<protein>
    <recommendedName>
        <fullName evidence="2">DNA-directed RNA polymerase</fullName>
        <ecNumber evidence="2">2.7.7.6</ecNumber>
    </recommendedName>
</protein>
<dbReference type="Gene3D" id="3.10.28.10">
    <property type="entry name" value="Homing endonucleases"/>
    <property type="match status" value="2"/>
</dbReference>
<dbReference type="Pfam" id="PF04567">
    <property type="entry name" value="RNA_pol_Rpb2_5"/>
    <property type="match status" value="1"/>
</dbReference>
<dbReference type="PANTHER" id="PTHR20856">
    <property type="entry name" value="DNA-DIRECTED RNA POLYMERASE I SUBUNIT 2"/>
    <property type="match status" value="1"/>
</dbReference>
<dbReference type="InterPro" id="IPR027434">
    <property type="entry name" value="Homing_endonucl"/>
</dbReference>
<dbReference type="InterPro" id="IPR030934">
    <property type="entry name" value="Intein_C"/>
</dbReference>
<keyword evidence="10" id="KW-0804">Transcription</keyword>
<dbReference type="Gene3D" id="2.40.270.10">
    <property type="entry name" value="DNA-directed RNA polymerase, subunit 2, domain 6"/>
    <property type="match status" value="1"/>
</dbReference>
<dbReference type="GO" id="GO:0004519">
    <property type="term" value="F:endonuclease activity"/>
    <property type="evidence" value="ECO:0007669"/>
    <property type="project" value="InterPro"/>
</dbReference>
<evidence type="ECO:0000259" key="11">
    <source>
        <dbReference type="PROSITE" id="PS50819"/>
    </source>
</evidence>
<dbReference type="SUPFAM" id="SSF55608">
    <property type="entry name" value="Homing endonucleases"/>
    <property type="match status" value="2"/>
</dbReference>
<dbReference type="InterPro" id="IPR007645">
    <property type="entry name" value="RNA_pol_Rpb2_3"/>
</dbReference>
<dbReference type="InterPro" id="IPR006141">
    <property type="entry name" value="Intein_N"/>
</dbReference>
<dbReference type="Pfam" id="PF04566">
    <property type="entry name" value="RNA_pol_Rpb2_4"/>
    <property type="match status" value="1"/>
</dbReference>
<dbReference type="SUPFAM" id="SSF64484">
    <property type="entry name" value="beta and beta-prime subunits of DNA dependent RNA-polymerase"/>
    <property type="match status" value="3"/>
</dbReference>
<dbReference type="InterPro" id="IPR007120">
    <property type="entry name" value="DNA-dir_RNAP_su2_dom"/>
</dbReference>
<dbReference type="CDD" id="cd00653">
    <property type="entry name" value="RNA_pol_B_RPB2"/>
    <property type="match status" value="1"/>
</dbReference>
<keyword evidence="7" id="KW-0068">Autocatalytic cleavage</keyword>
<evidence type="ECO:0000256" key="4">
    <source>
        <dbReference type="ARBA" id="ARBA00022679"/>
    </source>
</evidence>
<dbReference type="GO" id="GO:0003899">
    <property type="term" value="F:DNA-directed RNA polymerase activity"/>
    <property type="evidence" value="ECO:0007669"/>
    <property type="project" value="UniProtKB-EC"/>
</dbReference>
<evidence type="ECO:0000313" key="12">
    <source>
        <dbReference type="EMBL" id="QHU21400.1"/>
    </source>
</evidence>
<dbReference type="InterPro" id="IPR037033">
    <property type="entry name" value="DNA-dir_RNAP_su2_hyb_sf"/>
</dbReference>
<dbReference type="Pfam" id="PF05203">
    <property type="entry name" value="Hom_end_hint"/>
    <property type="match status" value="1"/>
</dbReference>
<dbReference type="SMART" id="SM00305">
    <property type="entry name" value="HintC"/>
    <property type="match status" value="1"/>
</dbReference>
<reference evidence="12" key="1">
    <citation type="journal article" date="2020" name="Nature">
        <title>Giant virus diversity and host interactions through global metagenomics.</title>
        <authorList>
            <person name="Schulz F."/>
            <person name="Roux S."/>
            <person name="Paez-Espino D."/>
            <person name="Jungbluth S."/>
            <person name="Walsh D.A."/>
            <person name="Denef V.J."/>
            <person name="McMahon K.D."/>
            <person name="Konstantinidis K.T."/>
            <person name="Eloe-Fadrosh E.A."/>
            <person name="Kyrpides N.C."/>
            <person name="Woyke T."/>
        </authorList>
    </citation>
    <scope>NUCLEOTIDE SEQUENCE</scope>
    <source>
        <strain evidence="12">GVMAG-S-3300013094-109</strain>
    </source>
</reference>
<keyword evidence="4" id="KW-0808">Transferase</keyword>
<dbReference type="Pfam" id="PF00562">
    <property type="entry name" value="RNA_pol_Rpb2_6"/>
    <property type="match status" value="1"/>
</dbReference>
<keyword evidence="6" id="KW-0479">Metal-binding</keyword>
<dbReference type="SUPFAM" id="SSF51294">
    <property type="entry name" value="Hedgehog/intein (Hint) domain"/>
    <property type="match status" value="2"/>
</dbReference>
<dbReference type="CDD" id="cd00081">
    <property type="entry name" value="Hint"/>
    <property type="match status" value="1"/>
</dbReference>
<dbReference type="Pfam" id="PF04565">
    <property type="entry name" value="RNA_pol_Rpb2_3"/>
    <property type="match status" value="2"/>
</dbReference>
<dbReference type="InterPro" id="IPR037034">
    <property type="entry name" value="RNA_pol_Rpb2_2_sf"/>
</dbReference>
<proteinExistence type="inferred from homology"/>
<evidence type="ECO:0000256" key="10">
    <source>
        <dbReference type="ARBA" id="ARBA00023163"/>
    </source>
</evidence>